<dbReference type="Pfam" id="PF00733">
    <property type="entry name" value="Asn_synthase"/>
    <property type="match status" value="1"/>
</dbReference>
<evidence type="ECO:0000256" key="2">
    <source>
        <dbReference type="ARBA" id="ARBA00012737"/>
    </source>
</evidence>
<dbReference type="EMBL" id="CP028901">
    <property type="protein sequence ID" value="AWB32742.1"/>
    <property type="molecule type" value="Genomic_DNA"/>
</dbReference>
<reference evidence="5 6" key="1">
    <citation type="submission" date="2018-04" db="EMBL/GenBank/DDBJ databases">
        <title>Bordetella sp. HZ20 isolated from seawater.</title>
        <authorList>
            <person name="Sun C."/>
        </authorList>
    </citation>
    <scope>NUCLEOTIDE SEQUENCE [LARGE SCALE GENOMIC DNA]</scope>
    <source>
        <strain evidence="5 6">HZ20</strain>
    </source>
</reference>
<evidence type="ECO:0000259" key="4">
    <source>
        <dbReference type="Pfam" id="PF00733"/>
    </source>
</evidence>
<evidence type="ECO:0000256" key="1">
    <source>
        <dbReference type="ARBA" id="ARBA00005187"/>
    </source>
</evidence>
<keyword evidence="6" id="KW-1185">Reference proteome</keyword>
<comment type="pathway">
    <text evidence="1">Amino-acid biosynthesis; L-asparagine biosynthesis; L-asparagine from L-aspartate (L-Gln route): step 1/1.</text>
</comment>
<dbReference type="Proteomes" id="UP000244571">
    <property type="component" value="Chromosome"/>
</dbReference>
<evidence type="ECO:0000313" key="5">
    <source>
        <dbReference type="EMBL" id="AWB32742.1"/>
    </source>
</evidence>
<dbReference type="KEGG" id="boz:DBV39_02325"/>
<dbReference type="GO" id="GO:0004066">
    <property type="term" value="F:asparagine synthase (glutamine-hydrolyzing) activity"/>
    <property type="evidence" value="ECO:0007669"/>
    <property type="project" value="UniProtKB-EC"/>
</dbReference>
<name>A0A2R4XG05_9BURK</name>
<dbReference type="EC" id="6.3.5.4" evidence="2"/>
<evidence type="ECO:0000313" key="6">
    <source>
        <dbReference type="Proteomes" id="UP000244571"/>
    </source>
</evidence>
<dbReference type="PANTHER" id="PTHR43284">
    <property type="entry name" value="ASPARAGINE SYNTHETASE (GLUTAMINE-HYDROLYZING)"/>
    <property type="match status" value="1"/>
</dbReference>
<dbReference type="InterPro" id="IPR051786">
    <property type="entry name" value="ASN_synthetase/amidase"/>
</dbReference>
<dbReference type="SUPFAM" id="SSF52402">
    <property type="entry name" value="Adenine nucleotide alpha hydrolases-like"/>
    <property type="match status" value="1"/>
</dbReference>
<feature type="domain" description="Asparagine synthetase" evidence="4">
    <location>
        <begin position="181"/>
        <end position="535"/>
    </location>
</feature>
<dbReference type="InterPro" id="IPR014729">
    <property type="entry name" value="Rossmann-like_a/b/a_fold"/>
</dbReference>
<proteinExistence type="predicted"/>
<gene>
    <name evidence="5" type="ORF">DBV39_02325</name>
</gene>
<dbReference type="RefSeq" id="WP_108620183.1">
    <property type="nucleotide sequence ID" value="NZ_CP028901.1"/>
</dbReference>
<comment type="catalytic activity">
    <reaction evidence="3">
        <text>L-aspartate + L-glutamine + ATP + H2O = L-asparagine + L-glutamate + AMP + diphosphate + H(+)</text>
        <dbReference type="Rhea" id="RHEA:12228"/>
        <dbReference type="ChEBI" id="CHEBI:15377"/>
        <dbReference type="ChEBI" id="CHEBI:15378"/>
        <dbReference type="ChEBI" id="CHEBI:29985"/>
        <dbReference type="ChEBI" id="CHEBI:29991"/>
        <dbReference type="ChEBI" id="CHEBI:30616"/>
        <dbReference type="ChEBI" id="CHEBI:33019"/>
        <dbReference type="ChEBI" id="CHEBI:58048"/>
        <dbReference type="ChEBI" id="CHEBI:58359"/>
        <dbReference type="ChEBI" id="CHEBI:456215"/>
        <dbReference type="EC" id="6.3.5.4"/>
    </reaction>
</comment>
<dbReference type="AlphaFoldDB" id="A0A2R4XG05"/>
<accession>A0A2R4XG05</accession>
<sequence length="596" mass="67313">MIDQPLDIPVSNAHCTTLKWRAGIVFIEGIIQRVQGDTGQKALENLISMLDASGPAALADVQGDFVALVRSEGAIHAFKSFTSQFQLFYRPKDRLVSNRLYPLWDSDSEWNPAYFARHCFIVPGYQFMSAESPIAGVNRVLPGELVTFTRSGIEHQTYVQRQYRYKLDTTQTREQEAPGILALLRDAIATRLQARPDADICVEISGGLDSSFVACLLGEQRKNVNACPEGTRAIRGVMFSQPDIPSHAISERYAREVADRYGIDLIIVAPDALPWDSVHVQHYSDEPSDFFWYGDLFSRAVAELADPGSYVFTGFGADQLFLRSPAFLPYLLGRGEFAAWYKTLPHVSKLLARGQINLTWQCLLSQMPASWHRTLCNSRLFARSSLWDVSDVNMDRMLTNEVPWLKSRQSLAALTEQRRQQEAQLVGVDGIICDDWGYFSAPRTVCQSHFDHKGLVDASPFCDLALMDHMYNHVSAHLVHDFESPYKSLLREAQKGIVPETLRHRKSDTFVFNSFQLRYIEQSRERFEALIESANADWIDIAGAHQALEQVTFGMATSSTRSVVALLGYLQWQETFRQKAPRLKSQPEATCHMAQI</sequence>
<dbReference type="PANTHER" id="PTHR43284:SF1">
    <property type="entry name" value="ASPARAGINE SYNTHETASE"/>
    <property type="match status" value="1"/>
</dbReference>
<organism evidence="5 6">
    <name type="scientific">Orrella marina</name>
    <dbReference type="NCBI Taxonomy" id="2163011"/>
    <lineage>
        <taxon>Bacteria</taxon>
        <taxon>Pseudomonadati</taxon>
        <taxon>Pseudomonadota</taxon>
        <taxon>Betaproteobacteria</taxon>
        <taxon>Burkholderiales</taxon>
        <taxon>Alcaligenaceae</taxon>
        <taxon>Orrella</taxon>
    </lineage>
</organism>
<dbReference type="InterPro" id="IPR001962">
    <property type="entry name" value="Asn_synthase"/>
</dbReference>
<evidence type="ECO:0000256" key="3">
    <source>
        <dbReference type="ARBA" id="ARBA00048741"/>
    </source>
</evidence>
<protein>
    <recommendedName>
        <fullName evidence="2">asparagine synthase (glutamine-hydrolyzing)</fullName>
        <ecNumber evidence="2">6.3.5.4</ecNumber>
    </recommendedName>
</protein>
<dbReference type="OrthoDB" id="9763290at2"/>
<dbReference type="GO" id="GO:0006529">
    <property type="term" value="P:asparagine biosynthetic process"/>
    <property type="evidence" value="ECO:0007669"/>
    <property type="project" value="InterPro"/>
</dbReference>
<dbReference type="Gene3D" id="3.40.50.620">
    <property type="entry name" value="HUPs"/>
    <property type="match status" value="1"/>
</dbReference>